<keyword evidence="9" id="KW-0862">Zinc</keyword>
<dbReference type="InterPro" id="IPR028889">
    <property type="entry name" value="USP"/>
</dbReference>
<dbReference type="GO" id="GO:0004843">
    <property type="term" value="F:cysteine-type deubiquitinase activity"/>
    <property type="evidence" value="ECO:0007669"/>
    <property type="project" value="UniProtKB-UniRule"/>
</dbReference>
<evidence type="ECO:0000259" key="13">
    <source>
        <dbReference type="PROSITE" id="PS50235"/>
    </source>
</evidence>
<dbReference type="InterPro" id="IPR018200">
    <property type="entry name" value="USP_CS"/>
</dbReference>
<keyword evidence="5" id="KW-0479">Metal-binding</keyword>
<dbReference type="GO" id="GO:0016579">
    <property type="term" value="P:protein deubiquitination"/>
    <property type="evidence" value="ECO:0007669"/>
    <property type="project" value="InterPro"/>
</dbReference>
<feature type="domain" description="USP" evidence="13">
    <location>
        <begin position="52"/>
        <end position="383"/>
    </location>
</feature>
<comment type="catalytic activity">
    <reaction evidence="1 12">
        <text>Thiol-dependent hydrolysis of ester, thioester, amide, peptide and isopeptide bonds formed by the C-terminal Gly of ubiquitin (a 76-residue protein attached to proteins as an intracellular targeting signal).</text>
        <dbReference type="EC" id="3.4.19.12"/>
    </reaction>
</comment>
<dbReference type="FunFam" id="3.90.70.10:FF:000024">
    <property type="entry name" value="Ubiquitin carboxyl-terminal hydrolase 2"/>
    <property type="match status" value="1"/>
</dbReference>
<evidence type="ECO:0000313" key="15">
    <source>
        <dbReference type="Proteomes" id="UP000694383"/>
    </source>
</evidence>
<dbReference type="InterPro" id="IPR038765">
    <property type="entry name" value="Papain-like_cys_pep_sf"/>
</dbReference>
<dbReference type="Pfam" id="PF00443">
    <property type="entry name" value="UCH"/>
    <property type="match status" value="1"/>
</dbReference>
<name>A0A8C7XTK0_9TELE</name>
<dbReference type="GO" id="GO:0006508">
    <property type="term" value="P:proteolysis"/>
    <property type="evidence" value="ECO:0007669"/>
    <property type="project" value="UniProtKB-KW"/>
</dbReference>
<accession>A0A8C7XTK0</accession>
<protein>
    <recommendedName>
        <fullName evidence="12">Ubiquitin carboxyl-terminal hydrolase</fullName>
        <ecNumber evidence="12">3.4.19.12</ecNumber>
    </recommendedName>
</protein>
<evidence type="ECO:0000256" key="3">
    <source>
        <dbReference type="ARBA" id="ARBA00022490"/>
    </source>
</evidence>
<dbReference type="SUPFAM" id="SSF54001">
    <property type="entry name" value="Cysteine proteinases"/>
    <property type="match status" value="1"/>
</dbReference>
<dbReference type="Ensembl" id="ENSOSIT00000019361.1">
    <property type="protein sequence ID" value="ENSOSIP00000018330.1"/>
    <property type="gene ID" value="ENSOSIG00000009922.1"/>
</dbReference>
<evidence type="ECO:0000256" key="11">
    <source>
        <dbReference type="ARBA" id="ARBA00037943"/>
    </source>
</evidence>
<keyword evidence="4 12" id="KW-0645">Protease</keyword>
<dbReference type="GO" id="GO:0046872">
    <property type="term" value="F:metal ion binding"/>
    <property type="evidence" value="ECO:0007669"/>
    <property type="project" value="UniProtKB-KW"/>
</dbReference>
<organism evidence="14 15">
    <name type="scientific">Oryzias sinensis</name>
    <name type="common">Chinese medaka</name>
    <dbReference type="NCBI Taxonomy" id="183150"/>
    <lineage>
        <taxon>Eukaryota</taxon>
        <taxon>Metazoa</taxon>
        <taxon>Chordata</taxon>
        <taxon>Craniata</taxon>
        <taxon>Vertebrata</taxon>
        <taxon>Euteleostomi</taxon>
        <taxon>Actinopterygii</taxon>
        <taxon>Neopterygii</taxon>
        <taxon>Teleostei</taxon>
        <taxon>Neoteleostei</taxon>
        <taxon>Acanthomorphata</taxon>
        <taxon>Ovalentaria</taxon>
        <taxon>Atherinomorphae</taxon>
        <taxon>Beloniformes</taxon>
        <taxon>Adrianichthyidae</taxon>
        <taxon>Oryziinae</taxon>
        <taxon>Oryzias</taxon>
    </lineage>
</organism>
<dbReference type="GO" id="GO:0048471">
    <property type="term" value="C:perinuclear region of cytoplasm"/>
    <property type="evidence" value="ECO:0007669"/>
    <property type="project" value="UniProtKB-SubCell"/>
</dbReference>
<reference evidence="14" key="2">
    <citation type="submission" date="2025-09" db="UniProtKB">
        <authorList>
            <consortium name="Ensembl"/>
        </authorList>
    </citation>
    <scope>IDENTIFICATION</scope>
</reference>
<evidence type="ECO:0000256" key="9">
    <source>
        <dbReference type="ARBA" id="ARBA00022833"/>
    </source>
</evidence>
<evidence type="ECO:0000313" key="14">
    <source>
        <dbReference type="Ensembl" id="ENSOSIP00000018330.1"/>
    </source>
</evidence>
<dbReference type="InterPro" id="IPR050185">
    <property type="entry name" value="Ub_carboxyl-term_hydrolase"/>
</dbReference>
<dbReference type="PROSITE" id="PS00972">
    <property type="entry name" value="USP_1"/>
    <property type="match status" value="1"/>
</dbReference>
<sequence>MLCYTEPPAAAFPFLKQEMRRKGSMPGSVLVSTFVGLIINQAKNSKSTQGLVGLKNLGNTCFMNSILQCLSNTQSLRDYCLHNLHRRDLNNNSRTNTALMEEFAKLIQTLWTSSSSEAVSPSEFKTQIQRYAPRFVGYNQQDAQEFLRFLLDGLHNEVNRVSVRPRGTAEDFDHLQDEEKGKKMWSKYVEREDSKIVDLFVGQLKSSLTCSHCGFCSTVFDPFWDLSLPISKKSYGEVSLMDCMRLFTKEDVLDGDEKPTCYRCKARRRCTKKFTIQKFPKILVLHLKRFSEARRTSKLSTFVNFPLKDLDLREFASGNSTNAMYNLYAVSNHSGTTMGGHYTAYCRNPNSGEWYTFNDSRVTPMSSSQVRSSDAYVLFYELASSSRIQQRRRGGGGGSCDAFGLCCRRCCEGRDGQISNHLHPTSSFLPLLFHAMEQHGKNVFTTEISLYFYILMQYRGCSLKSLMKTTHNCFMIFKFQEREKKVIFMLRDENVTSHSFTIFKSIYIYTHKL</sequence>
<keyword evidence="3" id="KW-0963">Cytoplasm</keyword>
<dbReference type="GO" id="GO:0048511">
    <property type="term" value="P:rhythmic process"/>
    <property type="evidence" value="ECO:0007669"/>
    <property type="project" value="UniProtKB-KW"/>
</dbReference>
<dbReference type="PROSITE" id="PS00973">
    <property type="entry name" value="USP_2"/>
    <property type="match status" value="1"/>
</dbReference>
<comment type="similarity">
    <text evidence="11">Belongs to the peptidase C19 family. USP2 subfamily.</text>
</comment>
<comment type="subcellular location">
    <subcellularLocation>
        <location evidence="2">Cytoplasm</location>
        <location evidence="2">Perinuclear region</location>
    </subcellularLocation>
</comment>
<dbReference type="EC" id="3.4.19.12" evidence="12"/>
<dbReference type="Gene3D" id="3.90.70.10">
    <property type="entry name" value="Cysteine proteinases"/>
    <property type="match status" value="1"/>
</dbReference>
<dbReference type="CDD" id="cd02674">
    <property type="entry name" value="Peptidase_C19R"/>
    <property type="match status" value="1"/>
</dbReference>
<keyword evidence="7 12" id="KW-0378">Hydrolase</keyword>
<evidence type="ECO:0000256" key="8">
    <source>
        <dbReference type="ARBA" id="ARBA00022807"/>
    </source>
</evidence>
<keyword evidence="6 12" id="KW-0833">Ubl conjugation pathway</keyword>
<keyword evidence="15" id="KW-1185">Reference proteome</keyword>
<proteinExistence type="inferred from homology"/>
<dbReference type="PANTHER" id="PTHR21646:SF17">
    <property type="entry name" value="UBIQUITIN CARBOXYL-TERMINAL HYDROLASE 2"/>
    <property type="match status" value="1"/>
</dbReference>
<dbReference type="PANTHER" id="PTHR21646">
    <property type="entry name" value="UBIQUITIN CARBOXYL-TERMINAL HYDROLASE"/>
    <property type="match status" value="1"/>
</dbReference>
<dbReference type="GeneTree" id="ENSGT00940000161289"/>
<dbReference type="AlphaFoldDB" id="A0A8C7XTK0"/>
<keyword evidence="10" id="KW-0090">Biological rhythms</keyword>
<evidence type="ECO:0000256" key="10">
    <source>
        <dbReference type="ARBA" id="ARBA00023108"/>
    </source>
</evidence>
<evidence type="ECO:0000256" key="5">
    <source>
        <dbReference type="ARBA" id="ARBA00022723"/>
    </source>
</evidence>
<evidence type="ECO:0000256" key="7">
    <source>
        <dbReference type="ARBA" id="ARBA00022801"/>
    </source>
</evidence>
<evidence type="ECO:0000256" key="12">
    <source>
        <dbReference type="RuleBase" id="RU366025"/>
    </source>
</evidence>
<evidence type="ECO:0000256" key="2">
    <source>
        <dbReference type="ARBA" id="ARBA00004556"/>
    </source>
</evidence>
<evidence type="ECO:0000256" key="4">
    <source>
        <dbReference type="ARBA" id="ARBA00022670"/>
    </source>
</evidence>
<dbReference type="InterPro" id="IPR001394">
    <property type="entry name" value="Peptidase_C19_UCH"/>
</dbReference>
<reference evidence="14" key="1">
    <citation type="submission" date="2025-08" db="UniProtKB">
        <authorList>
            <consortium name="Ensembl"/>
        </authorList>
    </citation>
    <scope>IDENTIFICATION</scope>
</reference>
<keyword evidence="8 12" id="KW-0788">Thiol protease</keyword>
<evidence type="ECO:0000256" key="1">
    <source>
        <dbReference type="ARBA" id="ARBA00000707"/>
    </source>
</evidence>
<dbReference type="PROSITE" id="PS50235">
    <property type="entry name" value="USP_3"/>
    <property type="match status" value="1"/>
</dbReference>
<dbReference type="Proteomes" id="UP000694383">
    <property type="component" value="Unplaced"/>
</dbReference>
<evidence type="ECO:0000256" key="6">
    <source>
        <dbReference type="ARBA" id="ARBA00022786"/>
    </source>
</evidence>